<dbReference type="PANTHER" id="PTHR11669">
    <property type="entry name" value="REPLICATION FACTOR C / DNA POLYMERASE III GAMMA-TAU SUBUNIT"/>
    <property type="match status" value="1"/>
</dbReference>
<dbReference type="AlphaFoldDB" id="A0A6C0BSX8"/>
<protein>
    <recommendedName>
        <fullName evidence="4">AAA+ ATPase domain-containing protein</fullName>
    </recommendedName>
</protein>
<reference evidence="5" key="1">
    <citation type="journal article" date="2020" name="Nature">
        <title>Giant virus diversity and host interactions through global metagenomics.</title>
        <authorList>
            <person name="Schulz F."/>
            <person name="Roux S."/>
            <person name="Paez-Espino D."/>
            <person name="Jungbluth S."/>
            <person name="Walsh D.A."/>
            <person name="Denef V.J."/>
            <person name="McMahon K.D."/>
            <person name="Konstantinidis K.T."/>
            <person name="Eloe-Fadrosh E.A."/>
            <person name="Kyrpides N.C."/>
            <person name="Woyke T."/>
        </authorList>
    </citation>
    <scope>NUCLEOTIDE SEQUENCE</scope>
    <source>
        <strain evidence="5">GVMAG-M-3300018416-45</strain>
    </source>
</reference>
<evidence type="ECO:0000256" key="2">
    <source>
        <dbReference type="ARBA" id="ARBA00022741"/>
    </source>
</evidence>
<keyword evidence="3" id="KW-0067">ATP-binding</keyword>
<dbReference type="SMART" id="SM00382">
    <property type="entry name" value="AAA"/>
    <property type="match status" value="1"/>
</dbReference>
<dbReference type="Gene3D" id="3.40.50.300">
    <property type="entry name" value="P-loop containing nucleotide triphosphate hydrolases"/>
    <property type="match status" value="1"/>
</dbReference>
<dbReference type="InterPro" id="IPR050238">
    <property type="entry name" value="DNA_Rep/Repair_Clamp_Loader"/>
</dbReference>
<proteinExistence type="predicted"/>
<organism evidence="5">
    <name type="scientific">viral metagenome</name>
    <dbReference type="NCBI Taxonomy" id="1070528"/>
    <lineage>
        <taxon>unclassified sequences</taxon>
        <taxon>metagenomes</taxon>
        <taxon>organismal metagenomes</taxon>
    </lineage>
</organism>
<dbReference type="CDD" id="cd00009">
    <property type="entry name" value="AAA"/>
    <property type="match status" value="1"/>
</dbReference>
<dbReference type="GO" id="GO:0005524">
    <property type="term" value="F:ATP binding"/>
    <property type="evidence" value="ECO:0007669"/>
    <property type="project" value="UniProtKB-KW"/>
</dbReference>
<dbReference type="GO" id="GO:0006281">
    <property type="term" value="P:DNA repair"/>
    <property type="evidence" value="ECO:0007669"/>
    <property type="project" value="TreeGrafter"/>
</dbReference>
<evidence type="ECO:0000313" key="5">
    <source>
        <dbReference type="EMBL" id="QHS94679.1"/>
    </source>
</evidence>
<dbReference type="EMBL" id="MN739229">
    <property type="protein sequence ID" value="QHS94679.1"/>
    <property type="molecule type" value="Genomic_DNA"/>
</dbReference>
<sequence length="258" mass="30207">MDIHRNIKDMLGNFIKNKNIPNIIFYGRSGSGKSSLLQQFICDIYENNKDNIKNNVFVTNCAKSNGIKFIRDEIKMFVKTNTPSNSMGFSKTVVLDHADELTDDAQSVLRRCIEIYNNTRFFIVIEDYSRLINPIISRFCSIYVSLPLIKGEYVNLHTYKIGHMNAIAKPHYSNYKTLTKLINTCNPDDISILDLSYKLYNMCYESNDIIRYIIDTNEHNSELFKCIFKLKKDTNNIPNERYIIWYILNYSFTFLKTI</sequence>
<name>A0A6C0BSX8_9ZZZZ</name>
<accession>A0A6C0BSX8</accession>
<dbReference type="GO" id="GO:0006261">
    <property type="term" value="P:DNA-templated DNA replication"/>
    <property type="evidence" value="ECO:0007669"/>
    <property type="project" value="TreeGrafter"/>
</dbReference>
<dbReference type="InterPro" id="IPR003593">
    <property type="entry name" value="AAA+_ATPase"/>
</dbReference>
<dbReference type="GO" id="GO:0003689">
    <property type="term" value="F:DNA clamp loader activity"/>
    <property type="evidence" value="ECO:0007669"/>
    <property type="project" value="TreeGrafter"/>
</dbReference>
<dbReference type="GO" id="GO:0005663">
    <property type="term" value="C:DNA replication factor C complex"/>
    <property type="evidence" value="ECO:0007669"/>
    <property type="project" value="TreeGrafter"/>
</dbReference>
<dbReference type="GO" id="GO:0005634">
    <property type="term" value="C:nucleus"/>
    <property type="evidence" value="ECO:0007669"/>
    <property type="project" value="TreeGrafter"/>
</dbReference>
<dbReference type="SUPFAM" id="SSF52540">
    <property type="entry name" value="P-loop containing nucleoside triphosphate hydrolases"/>
    <property type="match status" value="1"/>
</dbReference>
<feature type="domain" description="AAA+ ATPase" evidence="4">
    <location>
        <begin position="19"/>
        <end position="148"/>
    </location>
</feature>
<keyword evidence="2" id="KW-0547">Nucleotide-binding</keyword>
<evidence type="ECO:0000256" key="3">
    <source>
        <dbReference type="ARBA" id="ARBA00022840"/>
    </source>
</evidence>
<dbReference type="InterPro" id="IPR027417">
    <property type="entry name" value="P-loop_NTPase"/>
</dbReference>
<evidence type="ECO:0000256" key="1">
    <source>
        <dbReference type="ARBA" id="ARBA00022705"/>
    </source>
</evidence>
<evidence type="ECO:0000259" key="4">
    <source>
        <dbReference type="SMART" id="SM00382"/>
    </source>
</evidence>
<keyword evidence="1" id="KW-0235">DNA replication</keyword>
<dbReference type="PANTHER" id="PTHR11669:SF20">
    <property type="entry name" value="REPLICATION FACTOR C SUBUNIT 4"/>
    <property type="match status" value="1"/>
</dbReference>